<reference evidence="15" key="1">
    <citation type="submission" date="2020-05" db="EMBL/GenBank/DDBJ databases">
        <authorList>
            <person name="Chiriac C."/>
            <person name="Salcher M."/>
            <person name="Ghai R."/>
            <person name="Kavagutti S V."/>
        </authorList>
    </citation>
    <scope>NUCLEOTIDE SEQUENCE</scope>
</reference>
<protein>
    <recommendedName>
        <fullName evidence="3">procollagen-proline 3-dioxygenase</fullName>
        <ecNumber evidence="3">1.14.11.7</ecNumber>
    </recommendedName>
</protein>
<dbReference type="EMBL" id="LR796762">
    <property type="protein sequence ID" value="CAB4164302.1"/>
    <property type="molecule type" value="Genomic_DNA"/>
</dbReference>
<comment type="cofactor">
    <cofactor evidence="1">
        <name>L-ascorbate</name>
        <dbReference type="ChEBI" id="CHEBI:38290"/>
    </cofactor>
</comment>
<dbReference type="EMBL" id="LR797177">
    <property type="protein sequence ID" value="CAB4191521.1"/>
    <property type="molecule type" value="Genomic_DNA"/>
</dbReference>
<evidence type="ECO:0000256" key="3">
    <source>
        <dbReference type="ARBA" id="ARBA00012262"/>
    </source>
</evidence>
<dbReference type="EMBL" id="LR798341">
    <property type="protein sequence ID" value="CAB5225118.1"/>
    <property type="molecule type" value="Genomic_DNA"/>
</dbReference>
<dbReference type="EMBL" id="LR796443">
    <property type="protein sequence ID" value="CAB4145201.1"/>
    <property type="molecule type" value="Genomic_DNA"/>
</dbReference>
<evidence type="ECO:0000256" key="1">
    <source>
        <dbReference type="ARBA" id="ARBA00001961"/>
    </source>
</evidence>
<dbReference type="EMBL" id="LR797452">
    <property type="protein sequence ID" value="CAB4217720.1"/>
    <property type="molecule type" value="Genomic_DNA"/>
</dbReference>
<evidence type="ECO:0000313" key="14">
    <source>
        <dbReference type="EMBL" id="CAB4172238.1"/>
    </source>
</evidence>
<dbReference type="EC" id="1.14.11.7" evidence="3"/>
<dbReference type="EMBL" id="LR796644">
    <property type="protein sequence ID" value="CAB4156802.1"/>
    <property type="molecule type" value="Genomic_DNA"/>
</dbReference>
<dbReference type="EMBL" id="LR797305">
    <property type="protein sequence ID" value="CAB4200101.1"/>
    <property type="molecule type" value="Genomic_DNA"/>
</dbReference>
<evidence type="ECO:0000313" key="21">
    <source>
        <dbReference type="EMBL" id="CAB5228990.1"/>
    </source>
</evidence>
<dbReference type="Gene3D" id="2.60.120.620">
    <property type="entry name" value="q2cbj1_9rhob like domain"/>
    <property type="match status" value="1"/>
</dbReference>
<gene>
    <name evidence="15" type="ORF">UFOVP1002_153</name>
    <name evidence="16" type="ORF">UFOVP1217_42</name>
    <name evidence="17" type="ORF">UFOVP1343_26</name>
    <name evidence="18" type="ORF">UFOVP1438_75</name>
    <name evidence="21" type="ORF">UFOVP1541_110</name>
    <name evidence="19" type="ORF">UFOVP1592_71</name>
    <name evidence="10" type="ORF">UFOVP465_120</name>
    <name evidence="11" type="ORF">UFOVP666_166</name>
    <name evidence="12" type="ORF">UFOVP727_55</name>
    <name evidence="20" type="ORF">UFOVP741_58</name>
    <name evidence="13" type="ORF">UFOVP819_6</name>
    <name evidence="14" type="ORF">UFOVP926_81</name>
</gene>
<evidence type="ECO:0000256" key="8">
    <source>
        <dbReference type="ARBA" id="ARBA00023004"/>
    </source>
</evidence>
<evidence type="ECO:0000313" key="20">
    <source>
        <dbReference type="EMBL" id="CAB5225118.1"/>
    </source>
</evidence>
<name>A0A6J5Q4N7_9CAUD</name>
<keyword evidence="6" id="KW-0223">Dioxygenase</keyword>
<evidence type="ECO:0000313" key="16">
    <source>
        <dbReference type="EMBL" id="CAB4191521.1"/>
    </source>
</evidence>
<sequence>MAYLGHEHIYTFDDFITEEDAAELIKFHDEEFKWDSSMSWVAPLEQYNVGSVVLTGAYGEEVKRRQSEWSPTSTHPLSAVYGEKIMKIASQTFGRTLVHRLIPYYKKFLVGSDHDPHADCEAMDKGVVDFMPRYSPSEFNTPVLIEVAANLYLNEDFEGGELYFPNRGLSIKPKARQLVLFPGGHEYIHGVKTITSGDRCVLFSPLTSPQRLLLHMHAYNTWHELEKVKNERQ</sequence>
<dbReference type="GO" id="GO:0032963">
    <property type="term" value="P:collagen metabolic process"/>
    <property type="evidence" value="ECO:0007669"/>
    <property type="project" value="InterPro"/>
</dbReference>
<dbReference type="InterPro" id="IPR039575">
    <property type="entry name" value="P3H"/>
</dbReference>
<dbReference type="InterPro" id="IPR006620">
    <property type="entry name" value="Pro_4_hyd_alph"/>
</dbReference>
<comment type="cofactor">
    <cofactor evidence="2">
        <name>Fe cation</name>
        <dbReference type="ChEBI" id="CHEBI:24875"/>
    </cofactor>
</comment>
<evidence type="ECO:0000256" key="5">
    <source>
        <dbReference type="ARBA" id="ARBA00022737"/>
    </source>
</evidence>
<accession>A0A6J5Q4N7</accession>
<dbReference type="EMBL" id="LR796698">
    <property type="protein sequence ID" value="CAB4160092.1"/>
    <property type="molecule type" value="Genomic_DNA"/>
</dbReference>
<evidence type="ECO:0000313" key="18">
    <source>
        <dbReference type="EMBL" id="CAB4213121.1"/>
    </source>
</evidence>
<evidence type="ECO:0000313" key="11">
    <source>
        <dbReference type="EMBL" id="CAB4156802.1"/>
    </source>
</evidence>
<evidence type="ECO:0000256" key="6">
    <source>
        <dbReference type="ARBA" id="ARBA00022964"/>
    </source>
</evidence>
<dbReference type="EMBL" id="LR797395">
    <property type="protein sequence ID" value="CAB4213121.1"/>
    <property type="molecule type" value="Genomic_DNA"/>
</dbReference>
<dbReference type="SMART" id="SM00702">
    <property type="entry name" value="P4Hc"/>
    <property type="match status" value="1"/>
</dbReference>
<dbReference type="PANTHER" id="PTHR14049">
    <property type="entry name" value="LEPRECAN 1"/>
    <property type="match status" value="1"/>
</dbReference>
<feature type="domain" description="Fe2OG dioxygenase" evidence="9">
    <location>
        <begin position="96"/>
        <end position="208"/>
    </location>
</feature>
<dbReference type="EMBL" id="LR798395">
    <property type="protein sequence ID" value="CAB5228990.1"/>
    <property type="molecule type" value="Genomic_DNA"/>
</dbReference>
<organism evidence="15">
    <name type="scientific">uncultured Caudovirales phage</name>
    <dbReference type="NCBI Taxonomy" id="2100421"/>
    <lineage>
        <taxon>Viruses</taxon>
        <taxon>Duplodnaviria</taxon>
        <taxon>Heunggongvirae</taxon>
        <taxon>Uroviricota</taxon>
        <taxon>Caudoviricetes</taxon>
        <taxon>Peduoviridae</taxon>
        <taxon>Maltschvirus</taxon>
        <taxon>Maltschvirus maltsch</taxon>
    </lineage>
</organism>
<evidence type="ECO:0000313" key="15">
    <source>
        <dbReference type="EMBL" id="CAB4178402.1"/>
    </source>
</evidence>
<evidence type="ECO:0000313" key="17">
    <source>
        <dbReference type="EMBL" id="CAB4200101.1"/>
    </source>
</evidence>
<dbReference type="EMBL" id="LR796961">
    <property type="protein sequence ID" value="CAB4178402.1"/>
    <property type="molecule type" value="Genomic_DNA"/>
</dbReference>
<dbReference type="InterPro" id="IPR005123">
    <property type="entry name" value="Oxoglu/Fe-dep_dioxygenase_dom"/>
</dbReference>
<dbReference type="GO" id="GO:0005506">
    <property type="term" value="F:iron ion binding"/>
    <property type="evidence" value="ECO:0007669"/>
    <property type="project" value="InterPro"/>
</dbReference>
<evidence type="ECO:0000256" key="4">
    <source>
        <dbReference type="ARBA" id="ARBA00022723"/>
    </source>
</evidence>
<dbReference type="GO" id="GO:0019797">
    <property type="term" value="F:procollagen-proline 3-dioxygenase activity"/>
    <property type="evidence" value="ECO:0007669"/>
    <property type="project" value="UniProtKB-EC"/>
</dbReference>
<dbReference type="PANTHER" id="PTHR14049:SF9">
    <property type="entry name" value="PROCOLLAGEN-PROLINE 3-DIOXYGENASE"/>
    <property type="match status" value="1"/>
</dbReference>
<evidence type="ECO:0000256" key="2">
    <source>
        <dbReference type="ARBA" id="ARBA00001962"/>
    </source>
</evidence>
<proteinExistence type="predicted"/>
<evidence type="ECO:0000313" key="10">
    <source>
        <dbReference type="EMBL" id="CAB4145201.1"/>
    </source>
</evidence>
<evidence type="ECO:0000256" key="7">
    <source>
        <dbReference type="ARBA" id="ARBA00023002"/>
    </source>
</evidence>
<keyword evidence="8" id="KW-0408">Iron</keyword>
<evidence type="ECO:0000313" key="19">
    <source>
        <dbReference type="EMBL" id="CAB4217720.1"/>
    </source>
</evidence>
<evidence type="ECO:0000313" key="13">
    <source>
        <dbReference type="EMBL" id="CAB4164302.1"/>
    </source>
</evidence>
<keyword evidence="7" id="KW-0560">Oxidoreductase</keyword>
<dbReference type="EMBL" id="LR796878">
    <property type="protein sequence ID" value="CAB4172238.1"/>
    <property type="molecule type" value="Genomic_DNA"/>
</dbReference>
<dbReference type="GO" id="GO:0031418">
    <property type="term" value="F:L-ascorbic acid binding"/>
    <property type="evidence" value="ECO:0007669"/>
    <property type="project" value="InterPro"/>
</dbReference>
<keyword evidence="5" id="KW-0677">Repeat</keyword>
<keyword evidence="4" id="KW-0479">Metal-binding</keyword>
<evidence type="ECO:0000259" key="9">
    <source>
        <dbReference type="PROSITE" id="PS51471"/>
    </source>
</evidence>
<dbReference type="PROSITE" id="PS51471">
    <property type="entry name" value="FE2OG_OXY"/>
    <property type="match status" value="1"/>
</dbReference>
<evidence type="ECO:0000313" key="12">
    <source>
        <dbReference type="EMBL" id="CAB4160092.1"/>
    </source>
</evidence>